<name>A0A2K0UV05_GIBNY</name>
<proteinExistence type="predicted"/>
<dbReference type="AlphaFoldDB" id="A0A2K0UV05"/>
<dbReference type="EMBL" id="MTQA01000290">
    <property type="protein sequence ID" value="PNP61594.1"/>
    <property type="molecule type" value="Genomic_DNA"/>
</dbReference>
<organism evidence="1 2">
    <name type="scientific">Gibberella nygamai</name>
    <name type="common">Bean root rot disease fungus</name>
    <name type="synonym">Fusarium nygamai</name>
    <dbReference type="NCBI Taxonomy" id="42673"/>
    <lineage>
        <taxon>Eukaryota</taxon>
        <taxon>Fungi</taxon>
        <taxon>Dikarya</taxon>
        <taxon>Ascomycota</taxon>
        <taxon>Pezizomycotina</taxon>
        <taxon>Sordariomycetes</taxon>
        <taxon>Hypocreomycetidae</taxon>
        <taxon>Hypocreales</taxon>
        <taxon>Nectriaceae</taxon>
        <taxon>Fusarium</taxon>
        <taxon>Fusarium fujikuroi species complex</taxon>
    </lineage>
</organism>
<dbReference type="Proteomes" id="UP000236664">
    <property type="component" value="Unassembled WGS sequence"/>
</dbReference>
<comment type="caution">
    <text evidence="1">The sequence shown here is derived from an EMBL/GenBank/DDBJ whole genome shotgun (WGS) entry which is preliminary data.</text>
</comment>
<evidence type="ECO:0000313" key="2">
    <source>
        <dbReference type="Proteomes" id="UP000236664"/>
    </source>
</evidence>
<keyword evidence="2" id="KW-1185">Reference proteome</keyword>
<gene>
    <name evidence="1" type="ORF">FNYG_13665</name>
</gene>
<sequence>MKDTMEGCITFDTGLAVKSPRRRCHTEYTNCSDSNVSS</sequence>
<protein>
    <submittedName>
        <fullName evidence="1">Uncharacterized protein</fullName>
    </submittedName>
</protein>
<reference evidence="1 2" key="1">
    <citation type="submission" date="2017-06" db="EMBL/GenBank/DDBJ databases">
        <title>Genome of Fusarium nygamai isolate CS10214.</title>
        <authorList>
            <person name="Gardiner D.M."/>
            <person name="Obanor F."/>
            <person name="Kazan K."/>
        </authorList>
    </citation>
    <scope>NUCLEOTIDE SEQUENCE [LARGE SCALE GENOMIC DNA]</scope>
    <source>
        <strain evidence="1 2">CS10214</strain>
    </source>
</reference>
<accession>A0A2K0UV05</accession>
<evidence type="ECO:0000313" key="1">
    <source>
        <dbReference type="EMBL" id="PNP61594.1"/>
    </source>
</evidence>